<keyword evidence="6" id="KW-1185">Reference proteome</keyword>
<evidence type="ECO:0000256" key="3">
    <source>
        <dbReference type="ARBA" id="ARBA00029454"/>
    </source>
</evidence>
<dbReference type="SUPFAM" id="SSF51735">
    <property type="entry name" value="NAD(P)-binding Rossmann-fold domains"/>
    <property type="match status" value="1"/>
</dbReference>
<dbReference type="GO" id="GO:0031177">
    <property type="term" value="F:phosphopantetheine binding"/>
    <property type="evidence" value="ECO:0007669"/>
    <property type="project" value="InterPro"/>
</dbReference>
<dbReference type="Pfam" id="PF23562">
    <property type="entry name" value="AMP-binding_C_3"/>
    <property type="match status" value="1"/>
</dbReference>
<dbReference type="Pfam" id="PF00501">
    <property type="entry name" value="AMP-binding"/>
    <property type="match status" value="1"/>
</dbReference>
<dbReference type="InterPro" id="IPR013120">
    <property type="entry name" value="FAR_NAD-bd"/>
</dbReference>
<gene>
    <name evidence="5" type="ORF">P280DRAFT_420818</name>
</gene>
<dbReference type="SUPFAM" id="SSF47336">
    <property type="entry name" value="ACP-like"/>
    <property type="match status" value="1"/>
</dbReference>
<dbReference type="InterPro" id="IPR036736">
    <property type="entry name" value="ACP-like_sf"/>
</dbReference>
<keyword evidence="2" id="KW-0597">Phosphoprotein</keyword>
<dbReference type="InterPro" id="IPR020806">
    <property type="entry name" value="PKS_PP-bd"/>
</dbReference>
<dbReference type="Pfam" id="PF00550">
    <property type="entry name" value="PP-binding"/>
    <property type="match status" value="1"/>
</dbReference>
<sequence length="1028" mass="114413">MAHLTQDHVQQLYKSFGDLKVLDDIIQHRASDNPPAPILGYPKDDSADIYERFTGRQLDLFIDAAAKHFLASGLEANSKKTVALFAPSNVDFVVSLFALSRLGYTVLCLSLRLAPIAIINLLRQAECSTIVHGYSPHIESMVQEVAQEVPLQTLHTPARKVYWAQKNEGPMFKREYSRDEETNRIALVMHSSGSTGLPKPVFLSHKNVLCHPVQGAGVDNFGALPLYHMYGISTMLQAMYMRRIAYMFNQSLPMTSDNLIAAIEAIRPQAIHTVPYALGLIAEQARGVELLKACKFVTAASARTPDELGDRLIKAGVNLGVVYGTTECGLAGDTMRRGPGDDSWNYIRLYPNVRKFVDMRPVGNGQYECVYLKGHPGLSATSSDNGEDGSWRSKDIFVPHEVVPDAWKYVTRVDDRITLINGEKVLPLPIEGCIRESDLVREAVIVGIDRPIPGLLVFKSHLADGLSDDEYIDSIWPKIKDANSAAESFSQVTRDMIWVFPSDVEYPRTDKNSIIRAQVYRTFSEQIDDLYARMETLEGSLRLSRPAIETFLKQTFEDIIGASLPSVETDFFTAGVDSLKAIQMRRVIQKTLDLGDHKLSPNVVYEHQNPKKLAAYLHSLCNGDITILQGDAELMDQLITDHSRFGEVAILTGATGSLGAHLLHQMVTSNRYRKVYCFVRAAKRSAMDRVLASLEARYFNVSDSAKSKMVALEVEISSPDFGLGAEIVEKLKSEVSLIYHLAWPVNFNIPLATFQPHILGLQNLLNLSLAVHRTNPALLFFCSSISTAVNTSLRTSVPDEAIEDFSWAANTGYAKSKLVCEHIVRNATRAGARAYVLRIGQIVGDTKNGVWNDEEFIPAMIRSALTMRTLPQLHEQCSWLPVDTLATAMMELTETLEQAPRPLALNSTNPPIFYNMVNPVVFSWDTLLAELKKTSLQFEVVPFCEWLQGLQESAAWGNEVQNPAVKLVEFYKQNFAGSLAGGNGSGEGTVMFETQAAQRDTTVLRSPPNLIEGGHIQRFVTRWRQRWD</sequence>
<evidence type="ECO:0000256" key="1">
    <source>
        <dbReference type="ARBA" id="ARBA00022450"/>
    </source>
</evidence>
<dbReference type="Proteomes" id="UP000799753">
    <property type="component" value="Unassembled WGS sequence"/>
</dbReference>
<dbReference type="Gene3D" id="3.40.50.720">
    <property type="entry name" value="NAD(P)-binding Rossmann-like Domain"/>
    <property type="match status" value="1"/>
</dbReference>
<dbReference type="AlphaFoldDB" id="A0A6A6SD61"/>
<dbReference type="InterPro" id="IPR000873">
    <property type="entry name" value="AMP-dep_synth/lig_dom"/>
</dbReference>
<dbReference type="InterPro" id="IPR051414">
    <property type="entry name" value="Adenylate-forming_Reductase"/>
</dbReference>
<dbReference type="InterPro" id="IPR036291">
    <property type="entry name" value="NAD(P)-bd_dom_sf"/>
</dbReference>
<feature type="domain" description="Carrier" evidence="4">
    <location>
        <begin position="543"/>
        <end position="621"/>
    </location>
</feature>
<name>A0A6A6SD61_9PLEO</name>
<dbReference type="SUPFAM" id="SSF56801">
    <property type="entry name" value="Acetyl-CoA synthetase-like"/>
    <property type="match status" value="1"/>
</dbReference>
<dbReference type="EMBL" id="MU006779">
    <property type="protein sequence ID" value="KAF2644124.1"/>
    <property type="molecule type" value="Genomic_DNA"/>
</dbReference>
<proteinExistence type="inferred from homology"/>
<keyword evidence="1" id="KW-0596">Phosphopantetheine</keyword>
<evidence type="ECO:0000259" key="4">
    <source>
        <dbReference type="PROSITE" id="PS50075"/>
    </source>
</evidence>
<dbReference type="PANTHER" id="PTHR43439">
    <property type="entry name" value="PHENYLACETATE-COENZYME A LIGASE"/>
    <property type="match status" value="1"/>
</dbReference>
<reference evidence="5" key="1">
    <citation type="journal article" date="2020" name="Stud. Mycol.">
        <title>101 Dothideomycetes genomes: a test case for predicting lifestyles and emergence of pathogens.</title>
        <authorList>
            <person name="Haridas S."/>
            <person name="Albert R."/>
            <person name="Binder M."/>
            <person name="Bloem J."/>
            <person name="Labutti K."/>
            <person name="Salamov A."/>
            <person name="Andreopoulos B."/>
            <person name="Baker S."/>
            <person name="Barry K."/>
            <person name="Bills G."/>
            <person name="Bluhm B."/>
            <person name="Cannon C."/>
            <person name="Castanera R."/>
            <person name="Culley D."/>
            <person name="Daum C."/>
            <person name="Ezra D."/>
            <person name="Gonzalez J."/>
            <person name="Henrissat B."/>
            <person name="Kuo A."/>
            <person name="Liang C."/>
            <person name="Lipzen A."/>
            <person name="Lutzoni F."/>
            <person name="Magnuson J."/>
            <person name="Mondo S."/>
            <person name="Nolan M."/>
            <person name="Ohm R."/>
            <person name="Pangilinan J."/>
            <person name="Park H.-J."/>
            <person name="Ramirez L."/>
            <person name="Alfaro M."/>
            <person name="Sun H."/>
            <person name="Tritt A."/>
            <person name="Yoshinaga Y."/>
            <person name="Zwiers L.-H."/>
            <person name="Turgeon B."/>
            <person name="Goodwin S."/>
            <person name="Spatafora J."/>
            <person name="Crous P."/>
            <person name="Grigoriev I."/>
        </authorList>
    </citation>
    <scope>NUCLEOTIDE SEQUENCE</scope>
    <source>
        <strain evidence="5">CBS 473.64</strain>
    </source>
</reference>
<dbReference type="InterPro" id="IPR009081">
    <property type="entry name" value="PP-bd_ACP"/>
</dbReference>
<protein>
    <submittedName>
        <fullName evidence="5">Acetyl-CoA synthetase-like protein</fullName>
    </submittedName>
</protein>
<dbReference type="PROSITE" id="PS50075">
    <property type="entry name" value="CARRIER"/>
    <property type="match status" value="1"/>
</dbReference>
<evidence type="ECO:0000313" key="6">
    <source>
        <dbReference type="Proteomes" id="UP000799753"/>
    </source>
</evidence>
<dbReference type="Gene3D" id="3.40.50.12780">
    <property type="entry name" value="N-terminal domain of ligase-like"/>
    <property type="match status" value="1"/>
</dbReference>
<dbReference type="SMART" id="SM00823">
    <property type="entry name" value="PKS_PP"/>
    <property type="match status" value="1"/>
</dbReference>
<dbReference type="PANTHER" id="PTHR43439:SF2">
    <property type="entry name" value="ENZYME, PUTATIVE (JCVI)-RELATED"/>
    <property type="match status" value="1"/>
</dbReference>
<comment type="similarity">
    <text evidence="3">Belongs to the NRP synthetase family.</text>
</comment>
<dbReference type="InterPro" id="IPR020845">
    <property type="entry name" value="AMP-binding_CS"/>
</dbReference>
<dbReference type="PROSITE" id="PS00455">
    <property type="entry name" value="AMP_BINDING"/>
    <property type="match status" value="1"/>
</dbReference>
<dbReference type="InterPro" id="IPR042099">
    <property type="entry name" value="ANL_N_sf"/>
</dbReference>
<organism evidence="5 6">
    <name type="scientific">Massarina eburnea CBS 473.64</name>
    <dbReference type="NCBI Taxonomy" id="1395130"/>
    <lineage>
        <taxon>Eukaryota</taxon>
        <taxon>Fungi</taxon>
        <taxon>Dikarya</taxon>
        <taxon>Ascomycota</taxon>
        <taxon>Pezizomycotina</taxon>
        <taxon>Dothideomycetes</taxon>
        <taxon>Pleosporomycetidae</taxon>
        <taxon>Pleosporales</taxon>
        <taxon>Massarineae</taxon>
        <taxon>Massarinaceae</taxon>
        <taxon>Massarina</taxon>
    </lineage>
</organism>
<accession>A0A6A6SD61</accession>
<evidence type="ECO:0000256" key="2">
    <source>
        <dbReference type="ARBA" id="ARBA00022553"/>
    </source>
</evidence>
<evidence type="ECO:0000313" key="5">
    <source>
        <dbReference type="EMBL" id="KAF2644124.1"/>
    </source>
</evidence>
<dbReference type="OrthoDB" id="429813at2759"/>
<dbReference type="Gene3D" id="1.10.1200.10">
    <property type="entry name" value="ACP-like"/>
    <property type="match status" value="1"/>
</dbReference>
<dbReference type="Pfam" id="PF07993">
    <property type="entry name" value="NAD_binding_4"/>
    <property type="match status" value="1"/>
</dbReference>